<dbReference type="Proteomes" id="UP000610611">
    <property type="component" value="Unassembled WGS sequence"/>
</dbReference>
<name>A0A0N0UA20_9EURY</name>
<evidence type="ECO:0000256" key="3">
    <source>
        <dbReference type="ARBA" id="ARBA00022752"/>
    </source>
</evidence>
<dbReference type="PATRIC" id="fig|1705562.3.peg.1953"/>
<feature type="coiled-coil region" evidence="4">
    <location>
        <begin position="118"/>
        <end position="178"/>
    </location>
</feature>
<evidence type="ECO:0000256" key="2">
    <source>
        <dbReference type="ARBA" id="ARBA00019066"/>
    </source>
</evidence>
<gene>
    <name evidence="5" type="ORF">AMS69_04855</name>
    <name evidence="6" type="ORF">GOC83_01520</name>
</gene>
<evidence type="ECO:0000313" key="6">
    <source>
        <dbReference type="EMBL" id="NLV04818.1"/>
    </source>
</evidence>
<evidence type="ECO:0000256" key="4">
    <source>
        <dbReference type="SAM" id="Coils"/>
    </source>
</evidence>
<dbReference type="EMBL" id="WOWB01000001">
    <property type="protein sequence ID" value="NLV04818.1"/>
    <property type="molecule type" value="Genomic_DNA"/>
</dbReference>
<reference evidence="6" key="2">
    <citation type="submission" date="2019-12" db="EMBL/GenBank/DDBJ databases">
        <title>The whole-genome sequencing of Haloarcula japonica strain pws8.</title>
        <authorList>
            <person name="Verma D.K."/>
            <person name="Gopal K."/>
            <person name="Prasad E.S."/>
        </authorList>
    </citation>
    <scope>NUCLEOTIDE SEQUENCE</scope>
    <source>
        <strain evidence="6">Pws8</strain>
    </source>
</reference>
<accession>A0A0N0UA20</accession>
<dbReference type="Proteomes" id="UP000037729">
    <property type="component" value="Unassembled WGS sequence"/>
</dbReference>
<evidence type="ECO:0000256" key="1">
    <source>
        <dbReference type="ARBA" id="ARBA00004683"/>
    </source>
</evidence>
<keyword evidence="4" id="KW-0175">Coiled coil</keyword>
<proteinExistence type="predicted"/>
<evidence type="ECO:0000313" key="5">
    <source>
        <dbReference type="EMBL" id="KOX95184.1"/>
    </source>
</evidence>
<dbReference type="GO" id="GO:0042619">
    <property type="term" value="P:poly-hydroxybutyrate biosynthetic process"/>
    <property type="evidence" value="ECO:0007669"/>
    <property type="project" value="UniProtKB-KW"/>
</dbReference>
<dbReference type="OrthoDB" id="200001at2157"/>
<protein>
    <recommendedName>
        <fullName evidence="2">Poly(3-hydroxyalkanoate) polymerase subunit PhaE</fullName>
    </recommendedName>
</protein>
<dbReference type="STRING" id="1705562.AMS69_04855"/>
<dbReference type="InterPro" id="IPR010123">
    <property type="entry name" value="PHA_synth_III_E"/>
</dbReference>
<dbReference type="UniPathway" id="UPA00917"/>
<comment type="caution">
    <text evidence="5">The sequence shown here is derived from an EMBL/GenBank/DDBJ whole genome shotgun (WGS) entry which is preliminary data.</text>
</comment>
<sequence>MSNTNDIQEEWTEMVEEMNNAVADSMEQNMKAQAAFVESWADAVEDTIPEQEDLAEGMDGYNRAYEEWMDAAEQMVERSTDAARGEDVDPAEFRDIWLQSANEAFKHVMGTSAFAAANGQLVESMMEMQQEADDLSQDTLEQLGFPTRDDVDEVGERLIELERRQHAVEQKLDRVLEHLEE</sequence>
<organism evidence="5 7">
    <name type="scientific">Haloarcula rubripromontorii</name>
    <dbReference type="NCBI Taxonomy" id="1705562"/>
    <lineage>
        <taxon>Archaea</taxon>
        <taxon>Methanobacteriati</taxon>
        <taxon>Methanobacteriota</taxon>
        <taxon>Stenosarchaea group</taxon>
        <taxon>Halobacteria</taxon>
        <taxon>Halobacteriales</taxon>
        <taxon>Haloarculaceae</taxon>
        <taxon>Haloarcula</taxon>
    </lineage>
</organism>
<dbReference type="Pfam" id="PF09712">
    <property type="entry name" value="PHA_synth_III_E"/>
    <property type="match status" value="1"/>
</dbReference>
<keyword evidence="3" id="KW-0583">PHB biosynthesis</keyword>
<dbReference type="AlphaFoldDB" id="A0A0N0UA20"/>
<keyword evidence="7" id="KW-1185">Reference proteome</keyword>
<reference evidence="5 7" key="1">
    <citation type="submission" date="2015-08" db="EMBL/GenBank/DDBJ databases">
        <title>Genomes of Isolates from Cabo Rojo, PR.</title>
        <authorList>
            <person name="Sanchez-Nieves R.L."/>
            <person name="Montalvo-Rodriguez R."/>
        </authorList>
    </citation>
    <scope>NUCLEOTIDE SEQUENCE [LARGE SCALE GENOMIC DNA]</scope>
    <source>
        <strain evidence="5 7">SL3</strain>
    </source>
</reference>
<dbReference type="RefSeq" id="WP_053966937.1">
    <property type="nucleotide sequence ID" value="NZ_JAWJXX010000021.1"/>
</dbReference>
<evidence type="ECO:0000313" key="7">
    <source>
        <dbReference type="Proteomes" id="UP000037729"/>
    </source>
</evidence>
<comment type="pathway">
    <text evidence="1">Biopolymer metabolism; poly-(R)-3-hydroxybutanoate biosynthesis.</text>
</comment>
<dbReference type="EMBL" id="LIUF01000001">
    <property type="protein sequence ID" value="KOX95184.1"/>
    <property type="molecule type" value="Genomic_DNA"/>
</dbReference>